<sequence length="91" mass="10840">MKRLVDLEWTITELNKEEIQLAIHAEQYDREGLTTESNHVLEMSHEVWAKRKGLERELAELGQLEALIREIAREEIDKQLEAEREIHFFRG</sequence>
<reference evidence="2" key="1">
    <citation type="journal article" date="2015" name="Nature">
        <title>Complex archaea that bridge the gap between prokaryotes and eukaryotes.</title>
        <authorList>
            <person name="Spang A."/>
            <person name="Saw J.H."/>
            <person name="Jorgensen S.L."/>
            <person name="Zaremba-Niedzwiedzka K."/>
            <person name="Martijn J."/>
            <person name="Lind A.E."/>
            <person name="van Eijk R."/>
            <person name="Schleper C."/>
            <person name="Guy L."/>
            <person name="Ettema T.J."/>
        </authorList>
    </citation>
    <scope>NUCLEOTIDE SEQUENCE</scope>
</reference>
<evidence type="ECO:0000313" key="2">
    <source>
        <dbReference type="EMBL" id="KKN63765.1"/>
    </source>
</evidence>
<accession>A0A0F9S4L3</accession>
<protein>
    <submittedName>
        <fullName evidence="2">Uncharacterized protein</fullName>
    </submittedName>
</protein>
<dbReference type="EMBL" id="LAZR01000580">
    <property type="protein sequence ID" value="KKN63765.1"/>
    <property type="molecule type" value="Genomic_DNA"/>
</dbReference>
<evidence type="ECO:0000256" key="1">
    <source>
        <dbReference type="SAM" id="Coils"/>
    </source>
</evidence>
<gene>
    <name evidence="2" type="ORF">LCGC14_0498690</name>
</gene>
<name>A0A0F9S4L3_9ZZZZ</name>
<comment type="caution">
    <text evidence="2">The sequence shown here is derived from an EMBL/GenBank/DDBJ whole genome shotgun (WGS) entry which is preliminary data.</text>
</comment>
<organism evidence="2">
    <name type="scientific">marine sediment metagenome</name>
    <dbReference type="NCBI Taxonomy" id="412755"/>
    <lineage>
        <taxon>unclassified sequences</taxon>
        <taxon>metagenomes</taxon>
        <taxon>ecological metagenomes</taxon>
    </lineage>
</organism>
<proteinExistence type="predicted"/>
<keyword evidence="1" id="KW-0175">Coiled coil</keyword>
<feature type="coiled-coil region" evidence="1">
    <location>
        <begin position="54"/>
        <end position="84"/>
    </location>
</feature>
<dbReference type="AlphaFoldDB" id="A0A0F9S4L3"/>